<feature type="compositionally biased region" description="Low complexity" evidence="6">
    <location>
        <begin position="1"/>
        <end position="25"/>
    </location>
</feature>
<dbReference type="PANTHER" id="PTHR48016:SF5">
    <property type="entry name" value="MITOGEN-ACTIVATED PROTEIN KINASE KINASE KINASE 5"/>
    <property type="match status" value="1"/>
</dbReference>
<keyword evidence="5" id="KW-0067">ATP-binding</keyword>
<evidence type="ECO:0000259" key="7">
    <source>
        <dbReference type="PROSITE" id="PS50011"/>
    </source>
</evidence>
<dbReference type="PROSITE" id="PS50011">
    <property type="entry name" value="PROTEIN_KINASE_DOM"/>
    <property type="match status" value="1"/>
</dbReference>
<keyword evidence="3" id="KW-0547">Nucleotide-binding</keyword>
<dbReference type="GO" id="GO:0005737">
    <property type="term" value="C:cytoplasm"/>
    <property type="evidence" value="ECO:0007669"/>
    <property type="project" value="TreeGrafter"/>
</dbReference>
<feature type="compositionally biased region" description="Low complexity" evidence="6">
    <location>
        <begin position="70"/>
        <end position="81"/>
    </location>
</feature>
<dbReference type="EMBL" id="AMZH03001718">
    <property type="protein sequence ID" value="RRT78272.1"/>
    <property type="molecule type" value="Genomic_DNA"/>
</dbReference>
<keyword evidence="4" id="KW-0418">Kinase</keyword>
<feature type="region of interest" description="Disordered" evidence="6">
    <location>
        <begin position="1"/>
        <end position="30"/>
    </location>
</feature>
<dbReference type="AlphaFoldDB" id="A0A427APW9"/>
<dbReference type="SUPFAM" id="SSF56112">
    <property type="entry name" value="Protein kinase-like (PK-like)"/>
    <property type="match status" value="1"/>
</dbReference>
<dbReference type="GO" id="GO:0004709">
    <property type="term" value="F:MAP kinase kinase kinase activity"/>
    <property type="evidence" value="ECO:0007669"/>
    <property type="project" value="TreeGrafter"/>
</dbReference>
<comment type="caution">
    <text evidence="8">The sequence shown here is derived from an EMBL/GenBank/DDBJ whole genome shotgun (WGS) entry which is preliminary data.</text>
</comment>
<accession>A0A427APW9</accession>
<name>A0A427APW9_ENSVE</name>
<evidence type="ECO:0000256" key="1">
    <source>
        <dbReference type="ARBA" id="ARBA00006529"/>
    </source>
</evidence>
<evidence type="ECO:0000256" key="3">
    <source>
        <dbReference type="ARBA" id="ARBA00022741"/>
    </source>
</evidence>
<organism evidence="8 9">
    <name type="scientific">Ensete ventricosum</name>
    <name type="common">Abyssinian banana</name>
    <name type="synonym">Musa ensete</name>
    <dbReference type="NCBI Taxonomy" id="4639"/>
    <lineage>
        <taxon>Eukaryota</taxon>
        <taxon>Viridiplantae</taxon>
        <taxon>Streptophyta</taxon>
        <taxon>Embryophyta</taxon>
        <taxon>Tracheophyta</taxon>
        <taxon>Spermatophyta</taxon>
        <taxon>Magnoliopsida</taxon>
        <taxon>Liliopsida</taxon>
        <taxon>Zingiberales</taxon>
        <taxon>Musaceae</taxon>
        <taxon>Ensete</taxon>
    </lineage>
</organism>
<dbReference type="Gene3D" id="1.10.510.10">
    <property type="entry name" value="Transferase(Phosphotransferase) domain 1"/>
    <property type="match status" value="1"/>
</dbReference>
<proteinExistence type="inferred from homology"/>
<feature type="domain" description="Protein kinase" evidence="7">
    <location>
        <begin position="1"/>
        <end position="265"/>
    </location>
</feature>
<keyword evidence="2" id="KW-0808">Transferase</keyword>
<dbReference type="Proteomes" id="UP000287651">
    <property type="component" value="Unassembled WGS sequence"/>
</dbReference>
<feature type="compositionally biased region" description="Low complexity" evidence="6">
    <location>
        <begin position="88"/>
        <end position="97"/>
    </location>
</feature>
<dbReference type="Pfam" id="PF00069">
    <property type="entry name" value="Pkinase"/>
    <property type="match status" value="1"/>
</dbReference>
<sequence>MPWWKSRSTNHLLSSSSASPSSGVRRSPRDVRFFPWSRREPQPRLTRQRKLRHLTNLQIEALSLEDPVATTSSSTPVSRSHSNLDATPSRSVSSPMLLPRPLPLPEAAAASPHRESVSGRGLGFSPPNSVGFPLPSPSGASNKAEDDQGNGAAAETTSPVGRIGVIVSCRDIKGANLLVDVNGVVKLADFGMAKHVSLSFNFKFAATHTKNHESTFQLQMLQATMNKETGYDLSVDIWSLGCTIIEMFTGKHPWNGLEGVRKLFY</sequence>
<dbReference type="InterPro" id="IPR011009">
    <property type="entry name" value="Kinase-like_dom_sf"/>
</dbReference>
<dbReference type="InterPro" id="IPR000719">
    <property type="entry name" value="Prot_kinase_dom"/>
</dbReference>
<evidence type="ECO:0000256" key="6">
    <source>
        <dbReference type="SAM" id="MobiDB-lite"/>
    </source>
</evidence>
<protein>
    <recommendedName>
        <fullName evidence="7">Protein kinase domain-containing protein</fullName>
    </recommendedName>
</protein>
<comment type="similarity">
    <text evidence="1">Belongs to the protein kinase superfamily. STE Ser/Thr protein kinase family. MAP kinase kinase kinase subfamily.</text>
</comment>
<evidence type="ECO:0000256" key="2">
    <source>
        <dbReference type="ARBA" id="ARBA00022679"/>
    </source>
</evidence>
<feature type="region of interest" description="Disordered" evidence="6">
    <location>
        <begin position="67"/>
        <end position="156"/>
    </location>
</feature>
<dbReference type="PANTHER" id="PTHR48016">
    <property type="entry name" value="MAP KINASE KINASE KINASE SSK2-RELATED-RELATED"/>
    <property type="match status" value="1"/>
</dbReference>
<reference evidence="8 9" key="1">
    <citation type="journal article" date="2014" name="Agronomy (Basel)">
        <title>A Draft Genome Sequence for Ensete ventricosum, the Drought-Tolerant Tree Against Hunger.</title>
        <authorList>
            <person name="Harrison J."/>
            <person name="Moore K.A."/>
            <person name="Paszkiewicz K."/>
            <person name="Jones T."/>
            <person name="Grant M."/>
            <person name="Ambacheew D."/>
            <person name="Muzemil S."/>
            <person name="Studholme D.J."/>
        </authorList>
    </citation>
    <scope>NUCLEOTIDE SEQUENCE [LARGE SCALE GENOMIC DNA]</scope>
</reference>
<gene>
    <name evidence="8" type="ORF">B296_00027332</name>
</gene>
<dbReference type="InterPro" id="IPR050538">
    <property type="entry name" value="MAP_kinase_kinase_kinase"/>
</dbReference>
<evidence type="ECO:0000313" key="9">
    <source>
        <dbReference type="Proteomes" id="UP000287651"/>
    </source>
</evidence>
<evidence type="ECO:0000256" key="5">
    <source>
        <dbReference type="ARBA" id="ARBA00022840"/>
    </source>
</evidence>
<evidence type="ECO:0000313" key="8">
    <source>
        <dbReference type="EMBL" id="RRT78272.1"/>
    </source>
</evidence>
<dbReference type="GO" id="GO:0005524">
    <property type="term" value="F:ATP binding"/>
    <property type="evidence" value="ECO:0007669"/>
    <property type="project" value="UniProtKB-KW"/>
</dbReference>
<evidence type="ECO:0000256" key="4">
    <source>
        <dbReference type="ARBA" id="ARBA00022777"/>
    </source>
</evidence>